<sequence>MLLCLQGLAFNSCFVELGRSVNARLKHQTREISFGRSQQIDVLNSLTQFKQLTELYFHNKHDMNLTPFHIQNMCPHLKQLKFVSDYSVPESMILDPSSNNIKIDLKFITSLRHLELHLPSLSAAYTRYLVD</sequence>
<dbReference type="Proteomes" id="UP001473302">
    <property type="component" value="Unassembled WGS sequence"/>
</dbReference>
<gene>
    <name evidence="1" type="ORF">MFLAVUS_004718</name>
</gene>
<keyword evidence="2" id="KW-1185">Reference proteome</keyword>
<evidence type="ECO:0000313" key="2">
    <source>
        <dbReference type="Proteomes" id="UP001473302"/>
    </source>
</evidence>
<proteinExistence type="predicted"/>
<accession>A0ABP9YWP9</accession>
<organism evidence="1 2">
    <name type="scientific">Mucor flavus</name>
    <dbReference type="NCBI Taxonomy" id="439312"/>
    <lineage>
        <taxon>Eukaryota</taxon>
        <taxon>Fungi</taxon>
        <taxon>Fungi incertae sedis</taxon>
        <taxon>Mucoromycota</taxon>
        <taxon>Mucoromycotina</taxon>
        <taxon>Mucoromycetes</taxon>
        <taxon>Mucorales</taxon>
        <taxon>Mucorineae</taxon>
        <taxon>Mucoraceae</taxon>
        <taxon>Mucor</taxon>
    </lineage>
</organism>
<name>A0ABP9YWP9_9FUNG</name>
<dbReference type="EMBL" id="BAABUK010000009">
    <property type="protein sequence ID" value="GAA5811285.1"/>
    <property type="molecule type" value="Genomic_DNA"/>
</dbReference>
<evidence type="ECO:0000313" key="1">
    <source>
        <dbReference type="EMBL" id="GAA5811285.1"/>
    </source>
</evidence>
<protein>
    <submittedName>
        <fullName evidence="1">Uncharacterized protein</fullName>
    </submittedName>
</protein>
<reference evidence="1 2" key="1">
    <citation type="submission" date="2024-04" db="EMBL/GenBank/DDBJ databases">
        <title>genome sequences of Mucor flavus KT1a and Helicostylum pulchrum KT1b strains isolated from the surface of a dry-aged beef.</title>
        <authorList>
            <person name="Toyotome T."/>
            <person name="Hosono M."/>
            <person name="Torimaru M."/>
            <person name="Fukuda K."/>
            <person name="Mikami N."/>
        </authorList>
    </citation>
    <scope>NUCLEOTIDE SEQUENCE [LARGE SCALE GENOMIC DNA]</scope>
    <source>
        <strain evidence="1 2">KT1a</strain>
    </source>
</reference>
<comment type="caution">
    <text evidence="1">The sequence shown here is derived from an EMBL/GenBank/DDBJ whole genome shotgun (WGS) entry which is preliminary data.</text>
</comment>